<accession>A0ABX7BD27</accession>
<keyword evidence="2" id="KW-1185">Reference proteome</keyword>
<gene>
    <name evidence="1" type="ORF">IGS68_08100</name>
</gene>
<proteinExistence type="predicted"/>
<evidence type="ECO:0008006" key="3">
    <source>
        <dbReference type="Google" id="ProtNLM"/>
    </source>
</evidence>
<dbReference type="Proteomes" id="UP000595197">
    <property type="component" value="Chromosome"/>
</dbReference>
<evidence type="ECO:0000313" key="1">
    <source>
        <dbReference type="EMBL" id="QQP91158.1"/>
    </source>
</evidence>
<organism evidence="1 2">
    <name type="scientific">Skermanella cutis</name>
    <dbReference type="NCBI Taxonomy" id="2775420"/>
    <lineage>
        <taxon>Bacteria</taxon>
        <taxon>Pseudomonadati</taxon>
        <taxon>Pseudomonadota</taxon>
        <taxon>Alphaproteobacteria</taxon>
        <taxon>Rhodospirillales</taxon>
        <taxon>Azospirillaceae</taxon>
        <taxon>Skermanella</taxon>
    </lineage>
</organism>
<reference evidence="1" key="1">
    <citation type="submission" date="2021-02" db="EMBL/GenBank/DDBJ databases">
        <title>Skermanella TT6 skin isolate.</title>
        <authorList>
            <person name="Lee K."/>
            <person name="Ganzorig M."/>
        </authorList>
    </citation>
    <scope>NUCLEOTIDE SEQUENCE</scope>
    <source>
        <strain evidence="1">TT6</strain>
    </source>
</reference>
<evidence type="ECO:0000313" key="2">
    <source>
        <dbReference type="Proteomes" id="UP000595197"/>
    </source>
</evidence>
<dbReference type="EMBL" id="CP067420">
    <property type="protein sequence ID" value="QQP91158.1"/>
    <property type="molecule type" value="Genomic_DNA"/>
</dbReference>
<sequence>MPYVLLVVACLTGHPAECRRQELPLPQITNATACHLGGAVRLRDWIAENSGWRLTDVRCLPPPHTNARIATAGN</sequence>
<protein>
    <recommendedName>
        <fullName evidence="3">Secreted protein</fullName>
    </recommendedName>
</protein>
<name>A0ABX7BD27_9PROT</name>
<dbReference type="RefSeq" id="WP_201078780.1">
    <property type="nucleotide sequence ID" value="NZ_CP067420.1"/>
</dbReference>